<sequence>MSTFGKPRAKHLCFLAFFFLIGFLSIEFTKETSNKISLSLSLSPRYNNSFIRTADPSLTQISYGPRFTWKKIMASS</sequence>
<dbReference type="Proteomes" id="UP001168877">
    <property type="component" value="Unassembled WGS sequence"/>
</dbReference>
<reference evidence="1" key="1">
    <citation type="journal article" date="2022" name="Plant J.">
        <title>Strategies of tolerance reflected in two North American maple genomes.</title>
        <authorList>
            <person name="McEvoy S.L."/>
            <person name="Sezen U.U."/>
            <person name="Trouern-Trend A."/>
            <person name="McMahon S.M."/>
            <person name="Schaberg P.G."/>
            <person name="Yang J."/>
            <person name="Wegrzyn J.L."/>
            <person name="Swenson N.G."/>
        </authorList>
    </citation>
    <scope>NUCLEOTIDE SEQUENCE</scope>
    <source>
        <strain evidence="1">NS2018</strain>
    </source>
</reference>
<evidence type="ECO:0000313" key="2">
    <source>
        <dbReference type="Proteomes" id="UP001168877"/>
    </source>
</evidence>
<comment type="caution">
    <text evidence="1">The sequence shown here is derived from an EMBL/GenBank/DDBJ whole genome shotgun (WGS) entry which is preliminary data.</text>
</comment>
<dbReference type="AlphaFoldDB" id="A0AA39TCA2"/>
<protein>
    <submittedName>
        <fullName evidence="1">Uncharacterized protein</fullName>
    </submittedName>
</protein>
<reference evidence="1" key="2">
    <citation type="submission" date="2023-06" db="EMBL/GenBank/DDBJ databases">
        <authorList>
            <person name="Swenson N.G."/>
            <person name="Wegrzyn J.L."/>
            <person name="Mcevoy S.L."/>
        </authorList>
    </citation>
    <scope>NUCLEOTIDE SEQUENCE</scope>
    <source>
        <strain evidence="1">NS2018</strain>
        <tissue evidence="1">Leaf</tissue>
    </source>
</reference>
<dbReference type="EMBL" id="JAUESC010000002">
    <property type="protein sequence ID" value="KAK0603573.1"/>
    <property type="molecule type" value="Genomic_DNA"/>
</dbReference>
<organism evidence="1 2">
    <name type="scientific">Acer saccharum</name>
    <name type="common">Sugar maple</name>
    <dbReference type="NCBI Taxonomy" id="4024"/>
    <lineage>
        <taxon>Eukaryota</taxon>
        <taxon>Viridiplantae</taxon>
        <taxon>Streptophyta</taxon>
        <taxon>Embryophyta</taxon>
        <taxon>Tracheophyta</taxon>
        <taxon>Spermatophyta</taxon>
        <taxon>Magnoliopsida</taxon>
        <taxon>eudicotyledons</taxon>
        <taxon>Gunneridae</taxon>
        <taxon>Pentapetalae</taxon>
        <taxon>rosids</taxon>
        <taxon>malvids</taxon>
        <taxon>Sapindales</taxon>
        <taxon>Sapindaceae</taxon>
        <taxon>Hippocastanoideae</taxon>
        <taxon>Acereae</taxon>
        <taxon>Acer</taxon>
    </lineage>
</organism>
<gene>
    <name evidence="1" type="ORF">LWI29_006400</name>
</gene>
<keyword evidence="2" id="KW-1185">Reference proteome</keyword>
<evidence type="ECO:0000313" key="1">
    <source>
        <dbReference type="EMBL" id="KAK0603573.1"/>
    </source>
</evidence>
<proteinExistence type="predicted"/>
<name>A0AA39TCA2_ACESA</name>
<accession>A0AA39TCA2</accession>